<feature type="active site" description="Nucleophile" evidence="3">
    <location>
        <position position="37"/>
    </location>
</feature>
<feature type="site" description="Deprotonates C-terminal active site Cys" evidence="3">
    <location>
        <position position="28"/>
    </location>
</feature>
<reference evidence="6" key="1">
    <citation type="submission" date="2012-09" db="EMBL/GenBank/DDBJ databases">
        <authorList>
            <person name="Martin A.A."/>
        </authorList>
    </citation>
    <scope>NUCLEOTIDE SEQUENCE</scope>
</reference>
<dbReference type="AlphaFoldDB" id="A0A0K0DRA9"/>
<dbReference type="PRINTS" id="PR00421">
    <property type="entry name" value="THIOREDOXIN"/>
</dbReference>
<name>A0A0K0DRA9_ANGCA</name>
<dbReference type="PROSITE" id="PS51352">
    <property type="entry name" value="THIOREDOXIN_2"/>
    <property type="match status" value="1"/>
</dbReference>
<evidence type="ECO:0000313" key="6">
    <source>
        <dbReference type="Proteomes" id="UP000035642"/>
    </source>
</evidence>
<feature type="domain" description="Thioredoxin" evidence="5">
    <location>
        <begin position="1"/>
        <end position="108"/>
    </location>
</feature>
<dbReference type="InterPro" id="IPR005746">
    <property type="entry name" value="Thioredoxin"/>
</dbReference>
<feature type="site" description="Contributes to redox potential value" evidence="3">
    <location>
        <position position="35"/>
    </location>
</feature>
<proteinExistence type="inferred from homology"/>
<keyword evidence="4" id="KW-0676">Redox-active center</keyword>
<dbReference type="SUPFAM" id="SSF52833">
    <property type="entry name" value="Thioredoxin-like"/>
    <property type="match status" value="1"/>
</dbReference>
<dbReference type="PANTHER" id="PTHR46115">
    <property type="entry name" value="THIOREDOXIN-LIKE PROTEIN 1"/>
    <property type="match status" value="1"/>
</dbReference>
<dbReference type="STRING" id="6313.A0A0K0DRA9"/>
<dbReference type="PROSITE" id="PS00194">
    <property type="entry name" value="THIOREDOXIN_1"/>
    <property type="match status" value="1"/>
</dbReference>
<dbReference type="InterPro" id="IPR017937">
    <property type="entry name" value="Thioredoxin_CS"/>
</dbReference>
<reference evidence="7" key="2">
    <citation type="submission" date="2017-02" db="UniProtKB">
        <authorList>
            <consortium name="WormBaseParasite"/>
        </authorList>
    </citation>
    <scope>IDENTIFICATION</scope>
</reference>
<evidence type="ECO:0000256" key="1">
    <source>
        <dbReference type="ARBA" id="ARBA00023157"/>
    </source>
</evidence>
<comment type="similarity">
    <text evidence="2">Belongs to the thioredoxin family.</text>
</comment>
<dbReference type="InterPro" id="IPR013766">
    <property type="entry name" value="Thioredoxin_domain"/>
</dbReference>
<protein>
    <recommendedName>
        <fullName evidence="2">Thioredoxin</fullName>
    </recommendedName>
</protein>
<feature type="site" description="Contributes to redox potential value" evidence="3">
    <location>
        <position position="36"/>
    </location>
</feature>
<organism evidence="6 7">
    <name type="scientific">Angiostrongylus cantonensis</name>
    <name type="common">Rat lungworm</name>
    <dbReference type="NCBI Taxonomy" id="6313"/>
    <lineage>
        <taxon>Eukaryota</taxon>
        <taxon>Metazoa</taxon>
        <taxon>Ecdysozoa</taxon>
        <taxon>Nematoda</taxon>
        <taxon>Chromadorea</taxon>
        <taxon>Rhabditida</taxon>
        <taxon>Rhabditina</taxon>
        <taxon>Rhabditomorpha</taxon>
        <taxon>Strongyloidea</taxon>
        <taxon>Metastrongylidae</taxon>
        <taxon>Angiostrongylus</taxon>
    </lineage>
</organism>
<evidence type="ECO:0000259" key="5">
    <source>
        <dbReference type="PROSITE" id="PS51352"/>
    </source>
</evidence>
<dbReference type="CDD" id="cd02947">
    <property type="entry name" value="TRX_family"/>
    <property type="match status" value="1"/>
</dbReference>
<dbReference type="InterPro" id="IPR036249">
    <property type="entry name" value="Thioredoxin-like_sf"/>
</dbReference>
<feature type="disulfide bond" description="Redox-active" evidence="4">
    <location>
        <begin position="34"/>
        <end position="37"/>
    </location>
</feature>
<dbReference type="Gene3D" id="3.40.30.10">
    <property type="entry name" value="Glutaredoxin"/>
    <property type="match status" value="1"/>
</dbReference>
<keyword evidence="6" id="KW-1185">Reference proteome</keyword>
<dbReference type="WBParaSite" id="ACAC_0001429801-mRNA-1">
    <property type="protein sequence ID" value="ACAC_0001429801-mRNA-1"/>
    <property type="gene ID" value="ACAC_0001429801"/>
</dbReference>
<dbReference type="Pfam" id="PF00085">
    <property type="entry name" value="Thioredoxin"/>
    <property type="match status" value="1"/>
</dbReference>
<evidence type="ECO:0000256" key="2">
    <source>
        <dbReference type="PIRNR" id="PIRNR000077"/>
    </source>
</evidence>
<accession>A0A0K0DRA9</accession>
<keyword evidence="1 4" id="KW-1015">Disulfide bond</keyword>
<dbReference type="GO" id="GO:0015035">
    <property type="term" value="F:protein-disulfide reductase activity"/>
    <property type="evidence" value="ECO:0007669"/>
    <property type="project" value="InterPro"/>
</dbReference>
<dbReference type="Proteomes" id="UP000035642">
    <property type="component" value="Unassembled WGS sequence"/>
</dbReference>
<evidence type="ECO:0000313" key="7">
    <source>
        <dbReference type="WBParaSite" id="ACAC_0001429801-mRNA-1"/>
    </source>
</evidence>
<evidence type="ECO:0000256" key="3">
    <source>
        <dbReference type="PIRSR" id="PIRSR000077-1"/>
    </source>
</evidence>
<sequence length="111" mass="12502">MPVQLANNLADLQSKINSADLNHLFVVDFFADWCGPCRVIAPLFEQFSGRFTNATFLKVNVDYSPDISRHYGVRAMPTFVLIKKGKEMERIQGANLQALEQAINRCAIMPL</sequence>
<dbReference type="PIRSF" id="PIRSF000077">
    <property type="entry name" value="Thioredoxin"/>
    <property type="match status" value="1"/>
</dbReference>
<feature type="active site" description="Nucleophile" evidence="3">
    <location>
        <position position="34"/>
    </location>
</feature>
<evidence type="ECO:0000256" key="4">
    <source>
        <dbReference type="PIRSR" id="PIRSR000077-4"/>
    </source>
</evidence>